<dbReference type="EMBL" id="BARV01006252">
    <property type="protein sequence ID" value="GAI10269.1"/>
    <property type="molecule type" value="Genomic_DNA"/>
</dbReference>
<dbReference type="InterPro" id="IPR033913">
    <property type="entry name" value="MTH1175_dom"/>
</dbReference>
<dbReference type="InterPro" id="IPR003731">
    <property type="entry name" value="Di-Nase_FeMo-co_biosynth"/>
</dbReference>
<dbReference type="PANTHER" id="PTHR33937">
    <property type="entry name" value="IRON-MOLYBDENUM PROTEIN-RELATED-RELATED"/>
    <property type="match status" value="1"/>
</dbReference>
<dbReference type="SUPFAM" id="SSF53146">
    <property type="entry name" value="Nitrogenase accessory factor-like"/>
    <property type="match status" value="1"/>
</dbReference>
<name>X1MV63_9ZZZZ</name>
<dbReference type="Gene3D" id="3.30.420.130">
    <property type="entry name" value="Dinitrogenase iron-molybdenum cofactor biosynthesis domain"/>
    <property type="match status" value="1"/>
</dbReference>
<gene>
    <name evidence="2" type="ORF">S06H3_12805</name>
</gene>
<dbReference type="PANTHER" id="PTHR33937:SF2">
    <property type="entry name" value="DINITROGENASE IRON-MOLYBDENUM COFACTOR BIOSYNTHESIS DOMAIN-CONTAINING PROTEIN"/>
    <property type="match status" value="1"/>
</dbReference>
<dbReference type="InterPro" id="IPR051840">
    <property type="entry name" value="NifX/NifY_domain"/>
</dbReference>
<evidence type="ECO:0000313" key="2">
    <source>
        <dbReference type="EMBL" id="GAI10269.1"/>
    </source>
</evidence>
<dbReference type="Pfam" id="PF02579">
    <property type="entry name" value="Nitro_FeMo-Co"/>
    <property type="match status" value="1"/>
</dbReference>
<dbReference type="AlphaFoldDB" id="X1MV63"/>
<dbReference type="InterPro" id="IPR036105">
    <property type="entry name" value="DiNase_FeMo-co_biosyn_sf"/>
</dbReference>
<evidence type="ECO:0000259" key="1">
    <source>
        <dbReference type="Pfam" id="PF02579"/>
    </source>
</evidence>
<dbReference type="CDD" id="cd00851">
    <property type="entry name" value="MTH1175"/>
    <property type="match status" value="1"/>
</dbReference>
<comment type="caution">
    <text evidence="2">The sequence shown here is derived from an EMBL/GenBank/DDBJ whole genome shotgun (WGS) entry which is preliminary data.</text>
</comment>
<proteinExistence type="predicted"/>
<reference evidence="2" key="1">
    <citation type="journal article" date="2014" name="Front. Microbiol.">
        <title>High frequency of phylogenetically diverse reductive dehalogenase-homologous genes in deep subseafloor sedimentary metagenomes.</title>
        <authorList>
            <person name="Kawai M."/>
            <person name="Futagami T."/>
            <person name="Toyoda A."/>
            <person name="Takaki Y."/>
            <person name="Nishi S."/>
            <person name="Hori S."/>
            <person name="Arai W."/>
            <person name="Tsubouchi T."/>
            <person name="Morono Y."/>
            <person name="Uchiyama I."/>
            <person name="Ito T."/>
            <person name="Fujiyama A."/>
            <person name="Inagaki F."/>
            <person name="Takami H."/>
        </authorList>
    </citation>
    <scope>NUCLEOTIDE SEQUENCE</scope>
    <source>
        <strain evidence="2">Expedition CK06-06</strain>
    </source>
</reference>
<protein>
    <recommendedName>
        <fullName evidence="1">Dinitrogenase iron-molybdenum cofactor biosynthesis domain-containing protein</fullName>
    </recommendedName>
</protein>
<accession>X1MV63</accession>
<feature type="domain" description="Dinitrogenase iron-molybdenum cofactor biosynthesis" evidence="1">
    <location>
        <begin position="28"/>
        <end position="119"/>
    </location>
</feature>
<organism evidence="2">
    <name type="scientific">marine sediment metagenome</name>
    <dbReference type="NCBI Taxonomy" id="412755"/>
    <lineage>
        <taxon>unclassified sequences</taxon>
        <taxon>metagenomes</taxon>
        <taxon>ecological metagenomes</taxon>
    </lineage>
</organism>
<sequence length="129" mass="14337">MKIYVPKIKIKQEINMKIAVSSTNKNIESSVSDVFGRCSYFIIVEIKNQKIGKTEAIENKGIDQMSGAGISAAKLMAEKDVNAVITKNIGPRAMDVLKQFNIAVYSGDGVIKEVLQEFIDKKLKEIEKK</sequence>